<proteinExistence type="predicted"/>
<organism evidence="2 3">
    <name type="scientific">Bacteriovorax antarcticus</name>
    <dbReference type="NCBI Taxonomy" id="3088717"/>
    <lineage>
        <taxon>Bacteria</taxon>
        <taxon>Pseudomonadati</taxon>
        <taxon>Bdellovibrionota</taxon>
        <taxon>Bacteriovoracia</taxon>
        <taxon>Bacteriovoracales</taxon>
        <taxon>Bacteriovoracaceae</taxon>
        <taxon>Bacteriovorax</taxon>
    </lineage>
</organism>
<evidence type="ECO:0000259" key="1">
    <source>
        <dbReference type="Pfam" id="PF00535"/>
    </source>
</evidence>
<dbReference type="PANTHER" id="PTHR43685:SF11">
    <property type="entry name" value="GLYCOSYLTRANSFERASE TAGX-RELATED"/>
    <property type="match status" value="1"/>
</dbReference>
<comment type="caution">
    <text evidence="2">The sequence shown here is derived from an EMBL/GenBank/DDBJ whole genome shotgun (WGS) entry which is preliminary data.</text>
</comment>
<evidence type="ECO:0000313" key="3">
    <source>
        <dbReference type="Proteomes" id="UP001302274"/>
    </source>
</evidence>
<dbReference type="InterPro" id="IPR050834">
    <property type="entry name" value="Glycosyltransf_2"/>
</dbReference>
<evidence type="ECO:0000313" key="2">
    <source>
        <dbReference type="EMBL" id="MEA9356633.1"/>
    </source>
</evidence>
<name>A0ABU5VW75_9BACT</name>
<dbReference type="EC" id="2.4.-.-" evidence="2"/>
<dbReference type="InterPro" id="IPR001173">
    <property type="entry name" value="Glyco_trans_2-like"/>
</dbReference>
<dbReference type="PANTHER" id="PTHR43685">
    <property type="entry name" value="GLYCOSYLTRANSFERASE"/>
    <property type="match status" value="1"/>
</dbReference>
<accession>A0ABU5VW75</accession>
<dbReference type="Gene3D" id="3.90.550.10">
    <property type="entry name" value="Spore Coat Polysaccharide Biosynthesis Protein SpsA, Chain A"/>
    <property type="match status" value="1"/>
</dbReference>
<reference evidence="2 3" key="1">
    <citation type="submission" date="2023-11" db="EMBL/GenBank/DDBJ databases">
        <title>A Novel Polar Bacteriovorax (B. antarcticus) Isolated from the Biocrust in Antarctica.</title>
        <authorList>
            <person name="Mun W."/>
            <person name="Choi S.Y."/>
            <person name="Mitchell R.J."/>
        </authorList>
    </citation>
    <scope>NUCLEOTIDE SEQUENCE [LARGE SCALE GENOMIC DNA]</scope>
    <source>
        <strain evidence="2 3">PP10</strain>
    </source>
</reference>
<gene>
    <name evidence="2" type="ORF">SHI21_10475</name>
</gene>
<keyword evidence="2" id="KW-0328">Glycosyltransferase</keyword>
<keyword evidence="2" id="KW-0808">Transferase</keyword>
<dbReference type="Proteomes" id="UP001302274">
    <property type="component" value="Unassembled WGS sequence"/>
</dbReference>
<dbReference type="GO" id="GO:0016757">
    <property type="term" value="F:glycosyltransferase activity"/>
    <property type="evidence" value="ECO:0007669"/>
    <property type="project" value="UniProtKB-KW"/>
</dbReference>
<dbReference type="Pfam" id="PF00535">
    <property type="entry name" value="Glycos_transf_2"/>
    <property type="match status" value="1"/>
</dbReference>
<dbReference type="SUPFAM" id="SSF53448">
    <property type="entry name" value="Nucleotide-diphospho-sugar transferases"/>
    <property type="match status" value="1"/>
</dbReference>
<keyword evidence="3" id="KW-1185">Reference proteome</keyword>
<dbReference type="RefSeq" id="WP_323576442.1">
    <property type="nucleotide sequence ID" value="NZ_JAYGJQ010000002.1"/>
</dbReference>
<protein>
    <submittedName>
        <fullName evidence="2">Glycosyltransferase</fullName>
        <ecNumber evidence="2">2.4.-.-</ecNumber>
    </submittedName>
</protein>
<feature type="domain" description="Glycosyltransferase 2-like" evidence="1">
    <location>
        <begin position="15"/>
        <end position="155"/>
    </location>
</feature>
<sequence>MINEPHTDNTTPIVSVVIPTYNHAHFLTKALSSLKEQTITNWEAIIVNNYSTDNTEEVVQSFSDERFRLINFKNNGVIAASRNQGIQHSRGEYVAFLDSDDYWYPNKLARSLKLLQEGTCDLICNSEDFVENNQKIATWHHGPDNRGTYTQLLVKGNCVSTSATIVRKSFLTQLNGFREDTRFITAEDYDLWLRLAKAGCRFKFIHEILGAHLKHANNNSGAVVKHFNAVSQVLEDHLEKLPTSSKSSVIKKACQAVITYGAARQFASQGQLSNSARFFSKSIRLNPFRMKTYVGFFLLVMKALASAPRSLYGKN</sequence>
<dbReference type="EMBL" id="JAYGJQ010000002">
    <property type="protein sequence ID" value="MEA9356633.1"/>
    <property type="molecule type" value="Genomic_DNA"/>
</dbReference>
<dbReference type="InterPro" id="IPR029044">
    <property type="entry name" value="Nucleotide-diphossugar_trans"/>
</dbReference>